<keyword evidence="1" id="KW-0472">Membrane</keyword>
<evidence type="ECO:0000256" key="1">
    <source>
        <dbReference type="SAM" id="Phobius"/>
    </source>
</evidence>
<gene>
    <name evidence="2" type="ORF">AWE51_22230</name>
</gene>
<feature type="transmembrane region" description="Helical" evidence="1">
    <location>
        <begin position="110"/>
        <end position="134"/>
    </location>
</feature>
<evidence type="ECO:0008006" key="4">
    <source>
        <dbReference type="Google" id="ProtNLM"/>
    </source>
</evidence>
<organism evidence="2 3">
    <name type="scientific">Aquimarina aggregata</name>
    <dbReference type="NCBI Taxonomy" id="1642818"/>
    <lineage>
        <taxon>Bacteria</taxon>
        <taxon>Pseudomonadati</taxon>
        <taxon>Bacteroidota</taxon>
        <taxon>Flavobacteriia</taxon>
        <taxon>Flavobacteriales</taxon>
        <taxon>Flavobacteriaceae</taxon>
        <taxon>Aquimarina</taxon>
    </lineage>
</organism>
<name>A0A163BI37_9FLAO</name>
<feature type="transmembrane region" description="Helical" evidence="1">
    <location>
        <begin position="154"/>
        <end position="173"/>
    </location>
</feature>
<dbReference type="Pfam" id="PF19992">
    <property type="entry name" value="DUF6427"/>
    <property type="match status" value="1"/>
</dbReference>
<evidence type="ECO:0000313" key="3">
    <source>
        <dbReference type="Proteomes" id="UP000076715"/>
    </source>
</evidence>
<protein>
    <recommendedName>
        <fullName evidence="4">Beta-carotene 15,15'-monooxygenase</fullName>
    </recommendedName>
</protein>
<proteinExistence type="predicted"/>
<evidence type="ECO:0000313" key="2">
    <source>
        <dbReference type="EMBL" id="KZS41423.1"/>
    </source>
</evidence>
<feature type="transmembrane region" description="Helical" evidence="1">
    <location>
        <begin position="185"/>
        <end position="203"/>
    </location>
</feature>
<dbReference type="Proteomes" id="UP000076715">
    <property type="component" value="Unassembled WGS sequence"/>
</dbReference>
<comment type="caution">
    <text evidence="2">The sequence shown here is derived from an EMBL/GenBank/DDBJ whole genome shotgun (WGS) entry which is preliminary data.</text>
</comment>
<feature type="transmembrane region" description="Helical" evidence="1">
    <location>
        <begin position="68"/>
        <end position="98"/>
    </location>
</feature>
<keyword evidence="3" id="KW-1185">Reference proteome</keyword>
<sequence length="252" mass="28786">MIMLNFITQTGGLTEKGTYTIVLYAFFTSMLPNGLTNIHMLVSSAFILLGLRSLLELRNGKFIKANLFNASLCIGIASVAHFWSIGFILLLFLAIFYFEPKNYRNWMIPGLGLCTVFVFANCYTLLVYDSFFSIWDYIAPFSLSFQSYIGKSQLFSVGILTICVVFFLGIYIIKFSRRKTNVKPILKLIIAYLVIAIAVMMISEQKNTSELFFITVPLAIMGSTYLEMEYHWLAKEINIWVFALLPFTILLF</sequence>
<reference evidence="2 3" key="1">
    <citation type="submission" date="2016-01" db="EMBL/GenBank/DDBJ databases">
        <title>The draft genome sequence of Aquimarina sp. RZW4-3-2.</title>
        <authorList>
            <person name="Wang Y."/>
        </authorList>
    </citation>
    <scope>NUCLEOTIDE SEQUENCE [LARGE SCALE GENOMIC DNA]</scope>
    <source>
        <strain evidence="2 3">RZW4-3-2</strain>
    </source>
</reference>
<accession>A0A163BI37</accession>
<feature type="transmembrane region" description="Helical" evidence="1">
    <location>
        <begin position="209"/>
        <end position="226"/>
    </location>
</feature>
<feature type="transmembrane region" description="Helical" evidence="1">
    <location>
        <begin position="21"/>
        <end position="48"/>
    </location>
</feature>
<keyword evidence="1" id="KW-0812">Transmembrane</keyword>
<dbReference type="InterPro" id="IPR045625">
    <property type="entry name" value="DUF6427"/>
</dbReference>
<dbReference type="AlphaFoldDB" id="A0A163BI37"/>
<dbReference type="STRING" id="1642818.AWE51_22230"/>
<dbReference type="EMBL" id="LQRT01000005">
    <property type="protein sequence ID" value="KZS41423.1"/>
    <property type="molecule type" value="Genomic_DNA"/>
</dbReference>
<keyword evidence="1" id="KW-1133">Transmembrane helix</keyword>